<gene>
    <name evidence="4" type="ORF">SAMN05216516_10230</name>
</gene>
<dbReference type="Proteomes" id="UP000242222">
    <property type="component" value="Unassembled WGS sequence"/>
</dbReference>
<keyword evidence="5" id="KW-1185">Reference proteome</keyword>
<accession>A0A1I4VS10</accession>
<feature type="domain" description="TrfB transcriptional repressor protein" evidence="3">
    <location>
        <begin position="9"/>
        <end position="94"/>
    </location>
</feature>
<evidence type="ECO:0000259" key="3">
    <source>
        <dbReference type="Pfam" id="PF16509"/>
    </source>
</evidence>
<dbReference type="Gene3D" id="1.10.10.2690">
    <property type="match status" value="1"/>
</dbReference>
<evidence type="ECO:0000313" key="4">
    <source>
        <dbReference type="EMBL" id="SFN03839.1"/>
    </source>
</evidence>
<dbReference type="AlphaFoldDB" id="A0A1I4VS10"/>
<dbReference type="EMBL" id="FOVC01000002">
    <property type="protein sequence ID" value="SFN03839.1"/>
    <property type="molecule type" value="Genomic_DNA"/>
</dbReference>
<dbReference type="InterPro" id="IPR032428">
    <property type="entry name" value="TrfB"/>
</dbReference>
<reference evidence="5" key="1">
    <citation type="submission" date="2016-10" db="EMBL/GenBank/DDBJ databases">
        <authorList>
            <person name="Varghese N."/>
            <person name="Submissions S."/>
        </authorList>
    </citation>
    <scope>NUCLEOTIDE SEQUENCE [LARGE SCALE GENOMIC DNA]</scope>
    <source>
        <strain evidence="5">N6PO6</strain>
    </source>
</reference>
<keyword evidence="1" id="KW-0805">Transcription regulation</keyword>
<dbReference type="Pfam" id="PF16509">
    <property type="entry name" value="KORA"/>
    <property type="match status" value="1"/>
</dbReference>
<keyword evidence="2" id="KW-0804">Transcription</keyword>
<evidence type="ECO:0000256" key="2">
    <source>
        <dbReference type="ARBA" id="ARBA00023163"/>
    </source>
</evidence>
<sequence length="109" mass="12434">MARKQIRSMTQAEWDRLIPVMKSFSHLSTEIGHSVLVRGEGNKDVAERVGRTKQNVGSTIKRIWDLYLSVAVNFEGEMLRKVDVWLPEKMALDVLKEAGKYSINQSNTD</sequence>
<evidence type="ECO:0000313" key="5">
    <source>
        <dbReference type="Proteomes" id="UP000242222"/>
    </source>
</evidence>
<organism evidence="4 5">
    <name type="scientific">Izhakiella capsodis</name>
    <dbReference type="NCBI Taxonomy" id="1367852"/>
    <lineage>
        <taxon>Bacteria</taxon>
        <taxon>Pseudomonadati</taxon>
        <taxon>Pseudomonadota</taxon>
        <taxon>Gammaproteobacteria</taxon>
        <taxon>Enterobacterales</taxon>
        <taxon>Erwiniaceae</taxon>
        <taxon>Izhakiella</taxon>
    </lineage>
</organism>
<dbReference type="OrthoDB" id="6626547at2"/>
<proteinExistence type="predicted"/>
<dbReference type="InterPro" id="IPR053721">
    <property type="entry name" value="Fimbrial_Adhesin_Reg"/>
</dbReference>
<name>A0A1I4VS10_9GAMM</name>
<protein>
    <submittedName>
        <fullName evidence="4">TrfB transcriptional repressor</fullName>
    </submittedName>
</protein>
<evidence type="ECO:0000256" key="1">
    <source>
        <dbReference type="ARBA" id="ARBA00023015"/>
    </source>
</evidence>
<dbReference type="RefSeq" id="WP_092875265.1">
    <property type="nucleotide sequence ID" value="NZ_FOVC01000002.1"/>
</dbReference>